<comment type="caution">
    <text evidence="6">The sequence shown here is derived from an EMBL/GenBank/DDBJ whole genome shotgun (WGS) entry which is preliminary data.</text>
</comment>
<dbReference type="AlphaFoldDB" id="A0A919URT1"/>
<comment type="cofactor">
    <cofactor evidence="1">
        <name>pyridoxal 5'-phosphate</name>
        <dbReference type="ChEBI" id="CHEBI:597326"/>
    </cofactor>
</comment>
<dbReference type="RefSeq" id="WP_204044489.1">
    <property type="nucleotide sequence ID" value="NZ_BOOA01000065.1"/>
</dbReference>
<dbReference type="GO" id="GO:1901605">
    <property type="term" value="P:alpha-amino acid metabolic process"/>
    <property type="evidence" value="ECO:0007669"/>
    <property type="project" value="TreeGrafter"/>
</dbReference>
<keyword evidence="7" id="KW-1185">Reference proteome</keyword>
<dbReference type="Gene3D" id="3.90.1150.10">
    <property type="entry name" value="Aspartate Aminotransferase, domain 1"/>
    <property type="match status" value="1"/>
</dbReference>
<dbReference type="CDD" id="cd00609">
    <property type="entry name" value="AAT_like"/>
    <property type="match status" value="1"/>
</dbReference>
<dbReference type="InterPro" id="IPR004839">
    <property type="entry name" value="Aminotransferase_I/II_large"/>
</dbReference>
<dbReference type="Proteomes" id="UP000640052">
    <property type="component" value="Unassembled WGS sequence"/>
</dbReference>
<evidence type="ECO:0000256" key="2">
    <source>
        <dbReference type="ARBA" id="ARBA00022576"/>
    </source>
</evidence>
<dbReference type="SUPFAM" id="SSF53383">
    <property type="entry name" value="PLP-dependent transferases"/>
    <property type="match status" value="1"/>
</dbReference>
<keyword evidence="2" id="KW-0032">Aminotransferase</keyword>
<evidence type="ECO:0000313" key="7">
    <source>
        <dbReference type="Proteomes" id="UP000640052"/>
    </source>
</evidence>
<dbReference type="PANTHER" id="PTHR42790:SF19">
    <property type="entry name" value="KYNURENINE_ALPHA-AMINOADIPATE AMINOTRANSFERASE, MITOCHONDRIAL"/>
    <property type="match status" value="1"/>
</dbReference>
<sequence length="432" mass="46364">MGETAPVSRYAIPAERLHGSVFDDRLLSMVFLNEIMARFPEAISFAPGAPHESLFEGVDVGRCVDRYAAYLRENGLSPDGVRSRLYQYGPSRGLVNDLVAEAVRRDERIDVGPDAVLLTVGAQEAIFLLLRVLHEAATDAVAVVEPTYPGLLGAARLLGLPVVGLGDDGAGPDPADLRELYQRTLKAGRRIRTLYLCPDFANPSGTQLSLERRKALLAEADRLDLLIIEDTAYRFTAAPGSAPPSMKALDDVGRVVQVGSFAKIAVPGARTGYLIADQRTDTGTTLAEHLATAKAALTINTAPIAQAVAGGLLLEHGGSIAELGRAKGELYRGNLRHLLAALRLHIGPPEGNAAGVRWNEPAGGFFVQMTLPIPADDALLYRSAREFGVLWTPMRAFYLGDDGEFRLRLSCSSLNPPQIDEGVVRLAKALSL</sequence>
<protein>
    <submittedName>
        <fullName evidence="6">GntR family transcriptional regulator</fullName>
    </submittedName>
</protein>
<dbReference type="EMBL" id="BOOA01000065">
    <property type="protein sequence ID" value="GIH27843.1"/>
    <property type="molecule type" value="Genomic_DNA"/>
</dbReference>
<accession>A0A919URT1</accession>
<dbReference type="InterPro" id="IPR015422">
    <property type="entry name" value="PyrdxlP-dep_Trfase_small"/>
</dbReference>
<feature type="domain" description="Aminotransferase class I/classII large" evidence="5">
    <location>
        <begin position="87"/>
        <end position="426"/>
    </location>
</feature>
<gene>
    <name evidence="6" type="ORF">Aph01nite_61530</name>
</gene>
<dbReference type="Pfam" id="PF00155">
    <property type="entry name" value="Aminotran_1_2"/>
    <property type="match status" value="1"/>
</dbReference>
<dbReference type="Gene3D" id="3.40.640.10">
    <property type="entry name" value="Type I PLP-dependent aspartate aminotransferase-like (Major domain)"/>
    <property type="match status" value="1"/>
</dbReference>
<name>A0A919URT1_9ACTN</name>
<keyword evidence="3" id="KW-0808">Transferase</keyword>
<evidence type="ECO:0000259" key="5">
    <source>
        <dbReference type="Pfam" id="PF00155"/>
    </source>
</evidence>
<reference evidence="6" key="1">
    <citation type="submission" date="2021-01" db="EMBL/GenBank/DDBJ databases">
        <title>Whole genome shotgun sequence of Acrocarpospora phusangensis NBRC 108782.</title>
        <authorList>
            <person name="Komaki H."/>
            <person name="Tamura T."/>
        </authorList>
    </citation>
    <scope>NUCLEOTIDE SEQUENCE</scope>
    <source>
        <strain evidence="6">NBRC 108782</strain>
    </source>
</reference>
<dbReference type="GO" id="GO:0030170">
    <property type="term" value="F:pyridoxal phosphate binding"/>
    <property type="evidence" value="ECO:0007669"/>
    <property type="project" value="InterPro"/>
</dbReference>
<evidence type="ECO:0000256" key="3">
    <source>
        <dbReference type="ARBA" id="ARBA00022679"/>
    </source>
</evidence>
<dbReference type="GO" id="GO:0008483">
    <property type="term" value="F:transaminase activity"/>
    <property type="evidence" value="ECO:0007669"/>
    <property type="project" value="UniProtKB-KW"/>
</dbReference>
<evidence type="ECO:0000256" key="1">
    <source>
        <dbReference type="ARBA" id="ARBA00001933"/>
    </source>
</evidence>
<dbReference type="InterPro" id="IPR050859">
    <property type="entry name" value="Class-I_PLP-dep_aminotransf"/>
</dbReference>
<evidence type="ECO:0000256" key="4">
    <source>
        <dbReference type="ARBA" id="ARBA00022898"/>
    </source>
</evidence>
<keyword evidence="4" id="KW-0663">Pyridoxal phosphate</keyword>
<evidence type="ECO:0000313" key="6">
    <source>
        <dbReference type="EMBL" id="GIH27843.1"/>
    </source>
</evidence>
<dbReference type="InterPro" id="IPR015424">
    <property type="entry name" value="PyrdxlP-dep_Trfase"/>
</dbReference>
<proteinExistence type="predicted"/>
<organism evidence="6 7">
    <name type="scientific">Acrocarpospora phusangensis</name>
    <dbReference type="NCBI Taxonomy" id="1070424"/>
    <lineage>
        <taxon>Bacteria</taxon>
        <taxon>Bacillati</taxon>
        <taxon>Actinomycetota</taxon>
        <taxon>Actinomycetes</taxon>
        <taxon>Streptosporangiales</taxon>
        <taxon>Streptosporangiaceae</taxon>
        <taxon>Acrocarpospora</taxon>
    </lineage>
</organism>
<dbReference type="PANTHER" id="PTHR42790">
    <property type="entry name" value="AMINOTRANSFERASE"/>
    <property type="match status" value="1"/>
</dbReference>
<dbReference type="InterPro" id="IPR015421">
    <property type="entry name" value="PyrdxlP-dep_Trfase_major"/>
</dbReference>